<dbReference type="InterPro" id="IPR047655">
    <property type="entry name" value="Transpos_IS630-like"/>
</dbReference>
<protein>
    <submittedName>
        <fullName evidence="2">IS630 family transposase</fullName>
    </submittedName>
</protein>
<dbReference type="NCBIfam" id="NF033545">
    <property type="entry name" value="transpos_IS630"/>
    <property type="match status" value="1"/>
</dbReference>
<dbReference type="InterPro" id="IPR036397">
    <property type="entry name" value="RNaseH_sf"/>
</dbReference>
<dbReference type="Pfam" id="PF13358">
    <property type="entry name" value="DDE_3"/>
    <property type="match status" value="1"/>
</dbReference>
<evidence type="ECO:0000313" key="2">
    <source>
        <dbReference type="EMBL" id="PWR73123.1"/>
    </source>
</evidence>
<evidence type="ECO:0000313" key="3">
    <source>
        <dbReference type="Proteomes" id="UP000245934"/>
    </source>
</evidence>
<proteinExistence type="predicted"/>
<evidence type="ECO:0000259" key="1">
    <source>
        <dbReference type="Pfam" id="PF13358"/>
    </source>
</evidence>
<dbReference type="InterPro" id="IPR038717">
    <property type="entry name" value="Tc1-like_DDE_dom"/>
</dbReference>
<dbReference type="OrthoDB" id="195008at2157"/>
<dbReference type="PANTHER" id="PTHR46564:SF1">
    <property type="entry name" value="TRANSPOSASE"/>
    <property type="match status" value="1"/>
</dbReference>
<name>A0A2V2NCU4_9EURY</name>
<organism evidence="2 3">
    <name type="scientific">Methanospirillum stamsii</name>
    <dbReference type="NCBI Taxonomy" id="1277351"/>
    <lineage>
        <taxon>Archaea</taxon>
        <taxon>Methanobacteriati</taxon>
        <taxon>Methanobacteriota</taxon>
        <taxon>Stenosarchaea group</taxon>
        <taxon>Methanomicrobia</taxon>
        <taxon>Methanomicrobiales</taxon>
        <taxon>Methanospirillaceae</taxon>
        <taxon>Methanospirillum</taxon>
    </lineage>
</organism>
<gene>
    <name evidence="2" type="ORF">DLD82_11120</name>
</gene>
<dbReference type="GO" id="GO:0003676">
    <property type="term" value="F:nucleic acid binding"/>
    <property type="evidence" value="ECO:0007669"/>
    <property type="project" value="InterPro"/>
</dbReference>
<dbReference type="PANTHER" id="PTHR46564">
    <property type="entry name" value="TRANSPOSASE"/>
    <property type="match status" value="1"/>
</dbReference>
<sequence>MWSSDECHFQQNGTRCKMWIPNDIKNPVVKQEPTRKKVSVFGSVNVSDGRLVYSLQQIFNAKTFLDHLNQILEYKPPRKKILLILDNARYHHAKILLPWLESNKRSIELLFLPPYSPELNPIEHVWKRERYIGTHNRFFPTITALKECVTDVFDRWAEPNIELRSLCAINYVV</sequence>
<accession>A0A2V2NCU4</accession>
<feature type="domain" description="Tc1-like transposase DDE" evidence="1">
    <location>
        <begin position="1"/>
        <end position="146"/>
    </location>
</feature>
<comment type="caution">
    <text evidence="2">The sequence shown here is derived from an EMBL/GenBank/DDBJ whole genome shotgun (WGS) entry which is preliminary data.</text>
</comment>
<dbReference type="Gene3D" id="3.30.420.10">
    <property type="entry name" value="Ribonuclease H-like superfamily/Ribonuclease H"/>
    <property type="match status" value="1"/>
</dbReference>
<keyword evidence="3" id="KW-1185">Reference proteome</keyword>
<dbReference type="EMBL" id="QGMZ01000021">
    <property type="protein sequence ID" value="PWR73123.1"/>
    <property type="molecule type" value="Genomic_DNA"/>
</dbReference>
<dbReference type="AlphaFoldDB" id="A0A2V2NCU4"/>
<dbReference type="Proteomes" id="UP000245934">
    <property type="component" value="Unassembled WGS sequence"/>
</dbReference>
<reference evidence="2 3" key="1">
    <citation type="submission" date="2018-05" db="EMBL/GenBank/DDBJ databases">
        <title>Draft genome of Methanospirillum stamsii Pt1.</title>
        <authorList>
            <person name="Dueholm M.S."/>
            <person name="Nielsen P.H."/>
            <person name="Bakmann L.F."/>
            <person name="Otzen D.E."/>
        </authorList>
    </citation>
    <scope>NUCLEOTIDE SEQUENCE [LARGE SCALE GENOMIC DNA]</scope>
    <source>
        <strain evidence="2 3">Pt1</strain>
    </source>
</reference>